<protein>
    <submittedName>
        <fullName evidence="2 3">Uncharacterized protein</fullName>
    </submittedName>
</protein>
<sequence length="82" mass="8908">MGNSKLITPSVRAEHGSGSGPTQAIRTNPISYKIGLILTVFCLRIMQITGGSVGSNQVELTHFGFFFSNSYLIYSFGLDPYC</sequence>
<dbReference type="PaxDb" id="3847-GLYMA19G40450.1"/>
<evidence type="ECO:0000313" key="2">
    <source>
        <dbReference type="EMBL" id="KRG96532.1"/>
    </source>
</evidence>
<reference evidence="2" key="3">
    <citation type="submission" date="2018-07" db="EMBL/GenBank/DDBJ databases">
        <title>WGS assembly of Glycine max.</title>
        <authorList>
            <person name="Schmutz J."/>
            <person name="Cannon S."/>
            <person name="Schlueter J."/>
            <person name="Ma J."/>
            <person name="Mitros T."/>
            <person name="Nelson W."/>
            <person name="Hyten D."/>
            <person name="Song Q."/>
            <person name="Thelen J."/>
            <person name="Cheng J."/>
            <person name="Xu D."/>
            <person name="Hellsten U."/>
            <person name="May G."/>
            <person name="Yu Y."/>
            <person name="Sakurai T."/>
            <person name="Umezawa T."/>
            <person name="Bhattacharyya M."/>
            <person name="Sandhu D."/>
            <person name="Valliyodan B."/>
            <person name="Lindquist E."/>
            <person name="Peto M."/>
            <person name="Grant D."/>
            <person name="Shu S."/>
            <person name="Goodstein D."/>
            <person name="Barry K."/>
            <person name="Futrell-Griggs M."/>
            <person name="Abernathy B."/>
            <person name="Du J."/>
            <person name="Tian Z."/>
            <person name="Zhu L."/>
            <person name="Gill N."/>
            <person name="Joshi T."/>
            <person name="Libault M."/>
            <person name="Sethuraman A."/>
            <person name="Zhang X."/>
            <person name="Shinozaki K."/>
            <person name="Nguyen H."/>
            <person name="Wing R."/>
            <person name="Cregan P."/>
            <person name="Specht J."/>
            <person name="Grimwood J."/>
            <person name="Rokhsar D."/>
            <person name="Stacey G."/>
            <person name="Shoemaker R."/>
            <person name="Jackson S."/>
        </authorList>
    </citation>
    <scope>NUCLEOTIDE SEQUENCE</scope>
    <source>
        <tissue evidence="2">Callus</tissue>
    </source>
</reference>
<dbReference type="AlphaFoldDB" id="A0A0R0F2P1"/>
<dbReference type="EMBL" id="CM000852">
    <property type="protein sequence ID" value="KRG96532.1"/>
    <property type="molecule type" value="Genomic_DNA"/>
</dbReference>
<dbReference type="Gramene" id="KRG96532">
    <property type="protein sequence ID" value="KRG96532"/>
    <property type="gene ID" value="GLYMA_19G216800"/>
</dbReference>
<evidence type="ECO:0000256" key="1">
    <source>
        <dbReference type="SAM" id="MobiDB-lite"/>
    </source>
</evidence>
<dbReference type="EnsemblPlants" id="KRG96532">
    <property type="protein sequence ID" value="KRG96532"/>
    <property type="gene ID" value="GLYMA_19G216800"/>
</dbReference>
<gene>
    <name evidence="2" type="ORF">GLYMA_19G216800</name>
</gene>
<proteinExistence type="predicted"/>
<evidence type="ECO:0000313" key="3">
    <source>
        <dbReference type="EnsemblPlants" id="KRG96532"/>
    </source>
</evidence>
<evidence type="ECO:0000313" key="4">
    <source>
        <dbReference type="Proteomes" id="UP000008827"/>
    </source>
</evidence>
<accession>A0A0R0F2P1</accession>
<organism evidence="2">
    <name type="scientific">Glycine max</name>
    <name type="common">Soybean</name>
    <name type="synonym">Glycine hispida</name>
    <dbReference type="NCBI Taxonomy" id="3847"/>
    <lineage>
        <taxon>Eukaryota</taxon>
        <taxon>Viridiplantae</taxon>
        <taxon>Streptophyta</taxon>
        <taxon>Embryophyta</taxon>
        <taxon>Tracheophyta</taxon>
        <taxon>Spermatophyta</taxon>
        <taxon>Magnoliopsida</taxon>
        <taxon>eudicotyledons</taxon>
        <taxon>Gunneridae</taxon>
        <taxon>Pentapetalae</taxon>
        <taxon>rosids</taxon>
        <taxon>fabids</taxon>
        <taxon>Fabales</taxon>
        <taxon>Fabaceae</taxon>
        <taxon>Papilionoideae</taxon>
        <taxon>50 kb inversion clade</taxon>
        <taxon>NPAAA clade</taxon>
        <taxon>indigoferoid/millettioid clade</taxon>
        <taxon>Phaseoleae</taxon>
        <taxon>Glycine</taxon>
        <taxon>Glycine subgen. Soja</taxon>
    </lineage>
</organism>
<dbReference type="InParanoid" id="A0A0R0F2P1"/>
<keyword evidence="4" id="KW-1185">Reference proteome</keyword>
<reference evidence="3" key="2">
    <citation type="submission" date="2018-02" db="UniProtKB">
        <authorList>
            <consortium name="EnsemblPlants"/>
        </authorList>
    </citation>
    <scope>IDENTIFICATION</scope>
    <source>
        <strain evidence="3">Williams 82</strain>
    </source>
</reference>
<name>A0A0R0F2P1_SOYBN</name>
<dbReference type="Proteomes" id="UP000008827">
    <property type="component" value="Chromosome 19"/>
</dbReference>
<reference evidence="2 3" key="1">
    <citation type="journal article" date="2010" name="Nature">
        <title>Genome sequence of the palaeopolyploid soybean.</title>
        <authorList>
            <person name="Schmutz J."/>
            <person name="Cannon S.B."/>
            <person name="Schlueter J."/>
            <person name="Ma J."/>
            <person name="Mitros T."/>
            <person name="Nelson W."/>
            <person name="Hyten D.L."/>
            <person name="Song Q."/>
            <person name="Thelen J.J."/>
            <person name="Cheng J."/>
            <person name="Xu D."/>
            <person name="Hellsten U."/>
            <person name="May G.D."/>
            <person name="Yu Y."/>
            <person name="Sakurai T."/>
            <person name="Umezawa T."/>
            <person name="Bhattacharyya M.K."/>
            <person name="Sandhu D."/>
            <person name="Valliyodan B."/>
            <person name="Lindquist E."/>
            <person name="Peto M."/>
            <person name="Grant D."/>
            <person name="Shu S."/>
            <person name="Goodstein D."/>
            <person name="Barry K."/>
            <person name="Futrell-Griggs M."/>
            <person name="Abernathy B."/>
            <person name="Du J."/>
            <person name="Tian Z."/>
            <person name="Zhu L."/>
            <person name="Gill N."/>
            <person name="Joshi T."/>
            <person name="Libault M."/>
            <person name="Sethuraman A."/>
            <person name="Zhang X.-C."/>
            <person name="Shinozaki K."/>
            <person name="Nguyen H.T."/>
            <person name="Wing R.A."/>
            <person name="Cregan P."/>
            <person name="Specht J."/>
            <person name="Grimwood J."/>
            <person name="Rokhsar D."/>
            <person name="Stacey G."/>
            <person name="Shoemaker R.C."/>
            <person name="Jackson S.A."/>
        </authorList>
    </citation>
    <scope>NUCLEOTIDE SEQUENCE [LARGE SCALE GENOMIC DNA]</scope>
    <source>
        <strain evidence="3">cv. Williams 82</strain>
        <tissue evidence="2">Callus</tissue>
    </source>
</reference>
<feature type="region of interest" description="Disordered" evidence="1">
    <location>
        <begin position="1"/>
        <end position="26"/>
    </location>
</feature>